<dbReference type="EMBL" id="AOIN01000008">
    <property type="protein sequence ID" value="ELZ06410.1"/>
    <property type="molecule type" value="Genomic_DNA"/>
</dbReference>
<keyword evidence="4 10" id="KW-0436">Ligase</keyword>
<gene>
    <name evidence="12" type="ORF">C482_01280</name>
</gene>
<feature type="compositionally biased region" description="Low complexity" evidence="11">
    <location>
        <begin position="16"/>
        <end position="36"/>
    </location>
</feature>
<name>M0B6G3_9EURY</name>
<dbReference type="SUPFAM" id="SSF52374">
    <property type="entry name" value="Nucleotidylyl transferase"/>
    <property type="match status" value="1"/>
</dbReference>
<sequence length="437" mass="47743">MPTPPDQREQTDSEPTDTTASTDSEPTDATTSTDSDPPADAEPDAASDQNAPTDDFTVTPYAVTGEVDYDKLLERFGADPLTDDQIERFPDHPLLRRRTFYAGRDLEDYLAAANSGQPHAVVTGRGPSGPMHLGHILPLYLAKRFQQATGATVYIPLSDDEKFLAKEQSFASIGEHTRENLRDVLAVGFDPERTRIVVDTADADVVYPIAVRLAKHLTPATVEAVYGEQDTVGLQFYPAVQATHLLLPQLVDGRQPTIVPIAIDQDPHVRVCRDVAAKEALPVDKPGALLGRFLPSLAGPGKMSSSGDAPSIELTADSDTVAETIHTHAYTGGRATLEKHREHGGDPTVDVPFQYLRFFFEKDDATLESIADAYRAGDLLSGELKELAIERITDFLAAHQRRRNALGAISDELESYRLTADERRRALERAGVPRVLE</sequence>
<feature type="compositionally biased region" description="Basic and acidic residues" evidence="11">
    <location>
        <begin position="1"/>
        <end position="11"/>
    </location>
</feature>
<evidence type="ECO:0000313" key="13">
    <source>
        <dbReference type="Proteomes" id="UP000011693"/>
    </source>
</evidence>
<dbReference type="GO" id="GO:0004830">
    <property type="term" value="F:tryptophan-tRNA ligase activity"/>
    <property type="evidence" value="ECO:0007669"/>
    <property type="project" value="UniProtKB-UniRule"/>
</dbReference>
<organism evidence="12 13">
    <name type="scientific">Natrialba chahannaoensis JCM 10990</name>
    <dbReference type="NCBI Taxonomy" id="1227492"/>
    <lineage>
        <taxon>Archaea</taxon>
        <taxon>Methanobacteriati</taxon>
        <taxon>Methanobacteriota</taxon>
        <taxon>Stenosarchaea group</taxon>
        <taxon>Halobacteria</taxon>
        <taxon>Halobacteriales</taxon>
        <taxon>Natrialbaceae</taxon>
        <taxon>Natrialba</taxon>
    </lineage>
</organism>
<dbReference type="PATRIC" id="fig|1227492.4.peg.244"/>
<protein>
    <recommendedName>
        <fullName evidence="2 9">Tryptophan--tRNA ligase</fullName>
        <ecNumber evidence="2 9">6.1.1.2</ecNumber>
    </recommendedName>
</protein>
<dbReference type="PRINTS" id="PR01039">
    <property type="entry name" value="TRNASYNTHTRP"/>
</dbReference>
<evidence type="ECO:0000256" key="7">
    <source>
        <dbReference type="ARBA" id="ARBA00022917"/>
    </source>
</evidence>
<evidence type="ECO:0000256" key="6">
    <source>
        <dbReference type="ARBA" id="ARBA00022840"/>
    </source>
</evidence>
<keyword evidence="3" id="KW-0963">Cytoplasm</keyword>
<dbReference type="Gene3D" id="3.40.50.620">
    <property type="entry name" value="HUPs"/>
    <property type="match status" value="1"/>
</dbReference>
<dbReference type="Pfam" id="PF00579">
    <property type="entry name" value="tRNA-synt_1b"/>
    <property type="match status" value="1"/>
</dbReference>
<dbReference type="GO" id="GO:0006436">
    <property type="term" value="P:tryptophanyl-tRNA aminoacylation"/>
    <property type="evidence" value="ECO:0007669"/>
    <property type="project" value="UniProtKB-UniRule"/>
</dbReference>
<keyword evidence="13" id="KW-1185">Reference proteome</keyword>
<proteinExistence type="inferred from homology"/>
<evidence type="ECO:0000256" key="10">
    <source>
        <dbReference type="RuleBase" id="RU363036"/>
    </source>
</evidence>
<evidence type="ECO:0000256" key="9">
    <source>
        <dbReference type="NCBIfam" id="TIGR00233"/>
    </source>
</evidence>
<dbReference type="PROSITE" id="PS00178">
    <property type="entry name" value="AA_TRNA_LIGASE_I"/>
    <property type="match status" value="1"/>
</dbReference>
<dbReference type="NCBIfam" id="NF008927">
    <property type="entry name" value="PRK12285.1-4"/>
    <property type="match status" value="1"/>
</dbReference>
<reference evidence="12 13" key="1">
    <citation type="journal article" date="2014" name="PLoS Genet.">
        <title>Phylogenetically driven sequencing of extremely halophilic archaea reveals strategies for static and dynamic osmo-response.</title>
        <authorList>
            <person name="Becker E.A."/>
            <person name="Seitzer P.M."/>
            <person name="Tritt A."/>
            <person name="Larsen D."/>
            <person name="Krusor M."/>
            <person name="Yao A.I."/>
            <person name="Wu D."/>
            <person name="Madern D."/>
            <person name="Eisen J.A."/>
            <person name="Darling A.E."/>
            <person name="Facciotti M.T."/>
        </authorList>
    </citation>
    <scope>NUCLEOTIDE SEQUENCE [LARGE SCALE GENOMIC DNA]</scope>
    <source>
        <strain evidence="12 13">JCM 10990</strain>
    </source>
</reference>
<keyword evidence="5 10" id="KW-0547">Nucleotide-binding</keyword>
<dbReference type="FunFam" id="3.40.50.620:FF:000207">
    <property type="entry name" value="Tryptophan--tRNA ligase"/>
    <property type="match status" value="1"/>
</dbReference>
<evidence type="ECO:0000256" key="5">
    <source>
        <dbReference type="ARBA" id="ARBA00022741"/>
    </source>
</evidence>
<evidence type="ECO:0000256" key="4">
    <source>
        <dbReference type="ARBA" id="ARBA00022598"/>
    </source>
</evidence>
<dbReference type="GO" id="GO:0005524">
    <property type="term" value="F:ATP binding"/>
    <property type="evidence" value="ECO:0007669"/>
    <property type="project" value="UniProtKB-KW"/>
</dbReference>
<evidence type="ECO:0000256" key="3">
    <source>
        <dbReference type="ARBA" id="ARBA00022490"/>
    </source>
</evidence>
<dbReference type="InterPro" id="IPR002306">
    <property type="entry name" value="Trp-tRNA-ligase"/>
</dbReference>
<dbReference type="PANTHER" id="PTHR10055:SF1">
    <property type="entry name" value="TRYPTOPHAN--TRNA LIGASE, CYTOPLASMIC"/>
    <property type="match status" value="1"/>
</dbReference>
<keyword evidence="7 10" id="KW-0648">Protein biosynthesis</keyword>
<dbReference type="InterPro" id="IPR002305">
    <property type="entry name" value="aa-tRNA-synth_Ic"/>
</dbReference>
<evidence type="ECO:0000256" key="8">
    <source>
        <dbReference type="ARBA" id="ARBA00023146"/>
    </source>
</evidence>
<dbReference type="NCBIfam" id="TIGR00233">
    <property type="entry name" value="trpS"/>
    <property type="match status" value="1"/>
</dbReference>
<dbReference type="RefSeq" id="WP_006165535.1">
    <property type="nucleotide sequence ID" value="NZ_AOIN01000008.1"/>
</dbReference>
<dbReference type="STRING" id="1227492.C482_01280"/>
<accession>M0B6G3</accession>
<dbReference type="Gene3D" id="1.10.240.10">
    <property type="entry name" value="Tyrosyl-Transfer RNA Synthetase"/>
    <property type="match status" value="1"/>
</dbReference>
<dbReference type="InterPro" id="IPR014729">
    <property type="entry name" value="Rossmann-like_a/b/a_fold"/>
</dbReference>
<keyword evidence="6 10" id="KW-0067">ATP-binding</keyword>
<evidence type="ECO:0000256" key="11">
    <source>
        <dbReference type="SAM" id="MobiDB-lite"/>
    </source>
</evidence>
<dbReference type="InterPro" id="IPR001412">
    <property type="entry name" value="aa-tRNA-synth_I_CS"/>
</dbReference>
<evidence type="ECO:0000313" key="12">
    <source>
        <dbReference type="EMBL" id="ELZ06410.1"/>
    </source>
</evidence>
<feature type="region of interest" description="Disordered" evidence="11">
    <location>
        <begin position="1"/>
        <end position="61"/>
    </location>
</feature>
<dbReference type="EC" id="6.1.1.2" evidence="2 9"/>
<dbReference type="Proteomes" id="UP000011693">
    <property type="component" value="Unassembled WGS sequence"/>
</dbReference>
<comment type="caution">
    <text evidence="12">The sequence shown here is derived from an EMBL/GenBank/DDBJ whole genome shotgun (WGS) entry which is preliminary data.</text>
</comment>
<dbReference type="PANTHER" id="PTHR10055">
    <property type="entry name" value="TRYPTOPHANYL-TRNA SYNTHETASE"/>
    <property type="match status" value="1"/>
</dbReference>
<dbReference type="AlphaFoldDB" id="M0B6G3"/>
<evidence type="ECO:0000256" key="1">
    <source>
        <dbReference type="ARBA" id="ARBA00005594"/>
    </source>
</evidence>
<keyword evidence="8 10" id="KW-0030">Aminoacyl-tRNA synthetase</keyword>
<dbReference type="OrthoDB" id="371821at2157"/>
<dbReference type="GO" id="GO:0005737">
    <property type="term" value="C:cytoplasm"/>
    <property type="evidence" value="ECO:0007669"/>
    <property type="project" value="UniProtKB-UniRule"/>
</dbReference>
<comment type="similarity">
    <text evidence="1 10">Belongs to the class-I aminoacyl-tRNA synthetase family.</text>
</comment>
<evidence type="ECO:0000256" key="2">
    <source>
        <dbReference type="ARBA" id="ARBA00013161"/>
    </source>
</evidence>